<reference evidence="2 3" key="1">
    <citation type="journal article" date="2013" name="Nat. Genet.">
        <title>The high-quality draft genome of peach (Prunus persica) identifies unique patterns of genetic diversity, domestication and genome evolution.</title>
        <authorList>
            <consortium name="International Peach Genome Initiative"/>
            <person name="Verde I."/>
            <person name="Abbott A.G."/>
            <person name="Scalabrin S."/>
            <person name="Jung S."/>
            <person name="Shu S."/>
            <person name="Marroni F."/>
            <person name="Zhebentyayeva T."/>
            <person name="Dettori M.T."/>
            <person name="Grimwood J."/>
            <person name="Cattonaro F."/>
            <person name="Zuccolo A."/>
            <person name="Rossini L."/>
            <person name="Jenkins J."/>
            <person name="Vendramin E."/>
            <person name="Meisel L.A."/>
            <person name="Decroocq V."/>
            <person name="Sosinski B."/>
            <person name="Prochnik S."/>
            <person name="Mitros T."/>
            <person name="Policriti A."/>
            <person name="Cipriani G."/>
            <person name="Dondini L."/>
            <person name="Ficklin S."/>
            <person name="Goodstein D.M."/>
            <person name="Xuan P."/>
            <person name="Del Fabbro C."/>
            <person name="Aramini V."/>
            <person name="Copetti D."/>
            <person name="Gonzalez S."/>
            <person name="Horner D.S."/>
            <person name="Falchi R."/>
            <person name="Lucas S."/>
            <person name="Mica E."/>
            <person name="Maldonado J."/>
            <person name="Lazzari B."/>
            <person name="Bielenberg D."/>
            <person name="Pirona R."/>
            <person name="Miculan M."/>
            <person name="Barakat A."/>
            <person name="Testolin R."/>
            <person name="Stella A."/>
            <person name="Tartarini S."/>
            <person name="Tonutti P."/>
            <person name="Arus P."/>
            <person name="Orellana A."/>
            <person name="Wells C."/>
            <person name="Main D."/>
            <person name="Vizzotto G."/>
            <person name="Silva H."/>
            <person name="Salamini F."/>
            <person name="Schmutz J."/>
            <person name="Morgante M."/>
            <person name="Rokhsar D.S."/>
        </authorList>
    </citation>
    <scope>NUCLEOTIDE SEQUENCE [LARGE SCALE GENOMIC DNA]</scope>
    <source>
        <strain evidence="3">cv. Nemared</strain>
    </source>
</reference>
<accession>A0A251QME6</accession>
<dbReference type="PANTHER" id="PTHR31374:SF45">
    <property type="entry name" value="SAUR FAMILY PROTEIN"/>
    <property type="match status" value="1"/>
</dbReference>
<evidence type="ECO:0000313" key="2">
    <source>
        <dbReference type="EMBL" id="ONI23845.1"/>
    </source>
</evidence>
<dbReference type="OrthoDB" id="1840940at2759"/>
<comment type="similarity">
    <text evidence="1">Belongs to the ARG7 family.</text>
</comment>
<dbReference type="AlphaFoldDB" id="A0A251QME6"/>
<dbReference type="Proteomes" id="UP000006882">
    <property type="component" value="Chromosome G2"/>
</dbReference>
<dbReference type="PANTHER" id="PTHR31374">
    <property type="entry name" value="AUXIN-INDUCED PROTEIN-LIKE-RELATED"/>
    <property type="match status" value="1"/>
</dbReference>
<dbReference type="STRING" id="3760.A0A251QME6"/>
<organism evidence="2 3">
    <name type="scientific">Prunus persica</name>
    <name type="common">Peach</name>
    <name type="synonym">Amygdalus persica</name>
    <dbReference type="NCBI Taxonomy" id="3760"/>
    <lineage>
        <taxon>Eukaryota</taxon>
        <taxon>Viridiplantae</taxon>
        <taxon>Streptophyta</taxon>
        <taxon>Embryophyta</taxon>
        <taxon>Tracheophyta</taxon>
        <taxon>Spermatophyta</taxon>
        <taxon>Magnoliopsida</taxon>
        <taxon>eudicotyledons</taxon>
        <taxon>Gunneridae</taxon>
        <taxon>Pentapetalae</taxon>
        <taxon>rosids</taxon>
        <taxon>fabids</taxon>
        <taxon>Rosales</taxon>
        <taxon>Rosaceae</taxon>
        <taxon>Amygdaloideae</taxon>
        <taxon>Amygdaleae</taxon>
        <taxon>Prunus</taxon>
    </lineage>
</organism>
<keyword evidence="3" id="KW-1185">Reference proteome</keyword>
<proteinExistence type="inferred from homology"/>
<dbReference type="GO" id="GO:0009733">
    <property type="term" value="P:response to auxin"/>
    <property type="evidence" value="ECO:0007669"/>
    <property type="project" value="InterPro"/>
</dbReference>
<evidence type="ECO:0000313" key="3">
    <source>
        <dbReference type="Proteomes" id="UP000006882"/>
    </source>
</evidence>
<dbReference type="Gramene" id="ONI23845">
    <property type="protein sequence ID" value="ONI23845"/>
    <property type="gene ID" value="PRUPE_2G211600"/>
</dbReference>
<sequence length="126" mass="14616">MKPTERKFLIKQCFRRCRKAGASVLKSAIWGHTSNRYMWFCFDEEDYIPKDVPKGHLVVYVGEDCKRYVIKVALLSHPLFRALLDHAEEVFQFSTNSKLCIPCNECIFLSVLCCIGAELDQGLHYH</sequence>
<dbReference type="InterPro" id="IPR003676">
    <property type="entry name" value="SAUR_fam"/>
</dbReference>
<gene>
    <name evidence="2" type="ORF">PRUPE_2G211600</name>
</gene>
<protein>
    <submittedName>
        <fullName evidence="2">Uncharacterized protein</fullName>
    </submittedName>
</protein>
<evidence type="ECO:0000256" key="1">
    <source>
        <dbReference type="ARBA" id="ARBA00006974"/>
    </source>
</evidence>
<name>A0A251QME6_PRUPE</name>
<dbReference type="EMBL" id="CM007652">
    <property type="protein sequence ID" value="ONI23845.1"/>
    <property type="molecule type" value="Genomic_DNA"/>
</dbReference>
<dbReference type="Pfam" id="PF02519">
    <property type="entry name" value="Auxin_inducible"/>
    <property type="match status" value="1"/>
</dbReference>